<evidence type="ECO:0000313" key="8">
    <source>
        <dbReference type="EMBL" id="PRZ49892.1"/>
    </source>
</evidence>
<evidence type="ECO:0000256" key="7">
    <source>
        <dbReference type="SAM" id="Phobius"/>
    </source>
</evidence>
<dbReference type="GO" id="GO:0005886">
    <property type="term" value="C:plasma membrane"/>
    <property type="evidence" value="ECO:0007669"/>
    <property type="project" value="UniProtKB-SubCell"/>
</dbReference>
<name>A0A2T1AMV6_TRISK</name>
<keyword evidence="3" id="KW-1003">Cell membrane</keyword>
<feature type="transmembrane region" description="Helical" evidence="7">
    <location>
        <begin position="32"/>
        <end position="61"/>
    </location>
</feature>
<proteinExistence type="inferred from homology"/>
<organism evidence="8 9">
    <name type="scientific">Tritonibacter scottomollicae</name>
    <name type="common">Epibacterium scottomollicae</name>
    <dbReference type="NCBI Taxonomy" id="483013"/>
    <lineage>
        <taxon>Bacteria</taxon>
        <taxon>Pseudomonadati</taxon>
        <taxon>Pseudomonadota</taxon>
        <taxon>Alphaproteobacteria</taxon>
        <taxon>Rhodobacterales</taxon>
        <taxon>Paracoccaceae</taxon>
        <taxon>Tritonibacter</taxon>
    </lineage>
</organism>
<evidence type="ECO:0008006" key="10">
    <source>
        <dbReference type="Google" id="ProtNLM"/>
    </source>
</evidence>
<evidence type="ECO:0000313" key="9">
    <source>
        <dbReference type="Proteomes" id="UP000237718"/>
    </source>
</evidence>
<feature type="transmembrane region" description="Helical" evidence="7">
    <location>
        <begin position="304"/>
        <end position="326"/>
    </location>
</feature>
<sequence>MQGLPERLPTMADTSVSQRPARIAWSWLQSPWTIGALILLAVAVLDMANFVPVLSFAAAALLSTSKYILFAVTLLAYLKATGAEALVARAFVGRETRMIFFAALLGGLAPFCSCEVIPFIAGLLALGAPLAAVMAFWLSSPLIDPPTLLITAAALGWPFAIAKAVSAVALGLFGGFIIKALRSGGLFAQPLKKAPVKSCCGSGTPKIEQQPNWRFWQEEDRRATFRKEFIENGLFLLKWLAFAYVLEALLVTYVRPEWIASLVGGEGIVPIATAALVGMPAYLNSYVAPPLLAGLMTQGMSAGAALAFMVAGAVSSIPAMAAVWSLVKPRVFAMYLGLGVSGAILSGVVFQMI</sequence>
<dbReference type="InterPro" id="IPR005524">
    <property type="entry name" value="DUF318"/>
</dbReference>
<comment type="caution">
    <text evidence="8">The sequence shown here is derived from an EMBL/GenBank/DDBJ whole genome shotgun (WGS) entry which is preliminary data.</text>
</comment>
<dbReference type="AlphaFoldDB" id="A0A2T1AMV6"/>
<feature type="transmembrane region" description="Helical" evidence="7">
    <location>
        <begin position="235"/>
        <end position="253"/>
    </location>
</feature>
<dbReference type="Proteomes" id="UP000237718">
    <property type="component" value="Unassembled WGS sequence"/>
</dbReference>
<feature type="transmembrane region" description="Helical" evidence="7">
    <location>
        <begin position="332"/>
        <end position="350"/>
    </location>
</feature>
<keyword evidence="5 7" id="KW-1133">Transmembrane helix</keyword>
<evidence type="ECO:0000256" key="6">
    <source>
        <dbReference type="ARBA" id="ARBA00023136"/>
    </source>
</evidence>
<keyword evidence="4 7" id="KW-0812">Transmembrane</keyword>
<keyword evidence="6 7" id="KW-0472">Membrane</keyword>
<protein>
    <recommendedName>
        <fullName evidence="10">Permease</fullName>
    </recommendedName>
</protein>
<feature type="transmembrane region" description="Helical" evidence="7">
    <location>
        <begin position="148"/>
        <end position="173"/>
    </location>
</feature>
<reference evidence="8 9" key="1">
    <citation type="submission" date="2018-03" db="EMBL/GenBank/DDBJ databases">
        <title>Genomic Encyclopedia of Archaeal and Bacterial Type Strains, Phase II (KMG-II): from individual species to whole genera.</title>
        <authorList>
            <person name="Goeker M."/>
        </authorList>
    </citation>
    <scope>NUCLEOTIDE SEQUENCE [LARGE SCALE GENOMIC DNA]</scope>
    <source>
        <strain evidence="8 9">DSM 25328</strain>
    </source>
</reference>
<evidence type="ECO:0000256" key="3">
    <source>
        <dbReference type="ARBA" id="ARBA00022475"/>
    </source>
</evidence>
<evidence type="ECO:0000256" key="4">
    <source>
        <dbReference type="ARBA" id="ARBA00022692"/>
    </source>
</evidence>
<feature type="transmembrane region" description="Helical" evidence="7">
    <location>
        <begin position="99"/>
        <end position="128"/>
    </location>
</feature>
<dbReference type="Pfam" id="PF03773">
    <property type="entry name" value="ArsP_1"/>
    <property type="match status" value="1"/>
</dbReference>
<gene>
    <name evidence="8" type="ORF">CLV89_101106</name>
</gene>
<evidence type="ECO:0000256" key="5">
    <source>
        <dbReference type="ARBA" id="ARBA00022989"/>
    </source>
</evidence>
<dbReference type="PANTHER" id="PTHR34184:SF4">
    <property type="entry name" value="UPF0718 PROTEIN YCGR"/>
    <property type="match status" value="1"/>
</dbReference>
<feature type="transmembrane region" description="Helical" evidence="7">
    <location>
        <begin position="67"/>
        <end position="87"/>
    </location>
</feature>
<evidence type="ECO:0000256" key="1">
    <source>
        <dbReference type="ARBA" id="ARBA00004651"/>
    </source>
</evidence>
<dbReference type="InterPro" id="IPR052923">
    <property type="entry name" value="UPF0718"/>
</dbReference>
<dbReference type="EMBL" id="PVUF01000001">
    <property type="protein sequence ID" value="PRZ49892.1"/>
    <property type="molecule type" value="Genomic_DNA"/>
</dbReference>
<accession>A0A2T1AMV6</accession>
<comment type="subcellular location">
    <subcellularLocation>
        <location evidence="1">Cell membrane</location>
        <topology evidence="1">Multi-pass membrane protein</topology>
    </subcellularLocation>
</comment>
<dbReference type="PANTHER" id="PTHR34184">
    <property type="entry name" value="UPF0718 PROTEIN YCGR"/>
    <property type="match status" value="1"/>
</dbReference>
<evidence type="ECO:0000256" key="2">
    <source>
        <dbReference type="ARBA" id="ARBA00006386"/>
    </source>
</evidence>
<comment type="similarity">
    <text evidence="2">Belongs to the UPF0718 family.</text>
</comment>
<feature type="transmembrane region" description="Helical" evidence="7">
    <location>
        <begin position="259"/>
        <end position="283"/>
    </location>
</feature>